<dbReference type="RefSeq" id="WP_170152993.1">
    <property type="nucleotide sequence ID" value="NZ_QNRK01000001.1"/>
</dbReference>
<name>A0A366FX91_9HYPH</name>
<protein>
    <submittedName>
        <fullName evidence="2">Invasion protein IalB</fullName>
    </submittedName>
</protein>
<comment type="caution">
    <text evidence="2">The sequence shown here is derived from an EMBL/GenBank/DDBJ whole genome shotgun (WGS) entry which is preliminary data.</text>
</comment>
<evidence type="ECO:0000256" key="1">
    <source>
        <dbReference type="SAM" id="MobiDB-lite"/>
    </source>
</evidence>
<dbReference type="EMBL" id="QNRK01000001">
    <property type="protein sequence ID" value="RBP18355.1"/>
    <property type="molecule type" value="Genomic_DNA"/>
</dbReference>
<feature type="region of interest" description="Disordered" evidence="1">
    <location>
        <begin position="29"/>
        <end position="51"/>
    </location>
</feature>
<gene>
    <name evidence="2" type="ORF">DFR50_101301</name>
</gene>
<keyword evidence="3" id="KW-1185">Reference proteome</keyword>
<dbReference type="InterPro" id="IPR038696">
    <property type="entry name" value="IalB_sf"/>
</dbReference>
<accession>A0A366FX91</accession>
<organism evidence="2 3">
    <name type="scientific">Roseiarcus fermentans</name>
    <dbReference type="NCBI Taxonomy" id="1473586"/>
    <lineage>
        <taxon>Bacteria</taxon>
        <taxon>Pseudomonadati</taxon>
        <taxon>Pseudomonadota</taxon>
        <taxon>Alphaproteobacteria</taxon>
        <taxon>Hyphomicrobiales</taxon>
        <taxon>Roseiarcaceae</taxon>
        <taxon>Roseiarcus</taxon>
    </lineage>
</organism>
<dbReference type="Pfam" id="PF06776">
    <property type="entry name" value="IalB"/>
    <property type="match status" value="1"/>
</dbReference>
<reference evidence="2 3" key="1">
    <citation type="submission" date="2018-06" db="EMBL/GenBank/DDBJ databases">
        <title>Genomic Encyclopedia of Type Strains, Phase IV (KMG-IV): sequencing the most valuable type-strain genomes for metagenomic binning, comparative biology and taxonomic classification.</title>
        <authorList>
            <person name="Goeker M."/>
        </authorList>
    </citation>
    <scope>NUCLEOTIDE SEQUENCE [LARGE SCALE GENOMIC DNA]</scope>
    <source>
        <strain evidence="2 3">DSM 24875</strain>
    </source>
</reference>
<evidence type="ECO:0000313" key="3">
    <source>
        <dbReference type="Proteomes" id="UP000253529"/>
    </source>
</evidence>
<dbReference type="Proteomes" id="UP000253529">
    <property type="component" value="Unassembled WGS sequence"/>
</dbReference>
<dbReference type="AlphaFoldDB" id="A0A366FX91"/>
<evidence type="ECO:0000313" key="2">
    <source>
        <dbReference type="EMBL" id="RBP18355.1"/>
    </source>
</evidence>
<dbReference type="InterPro" id="IPR010642">
    <property type="entry name" value="Invasion_prot_B"/>
</dbReference>
<proteinExistence type="predicted"/>
<dbReference type="Gene3D" id="2.60.40.1880">
    <property type="entry name" value="Invasion associated locus B (IalB) protein"/>
    <property type="match status" value="1"/>
</dbReference>
<sequence length="207" mass="22042">MHSTPGFLAAICGVIPFLAVGSLSLAQTVQPPAPSVTPEAPRASEAEPTSTSARYGDWIMRCQRLGDGVDAERVCEAAQLIHAQDQQYPVAEVAIGRLKKTDPLHLTIALPVNIAFPTPPRLSLNGKDVDGLLFVWLKCIPGGCYANAPLTEDVLRRWKDETGGRRILWTDGSGRESAVELSFQGLGPALAALNRAIPGALVTAKKP</sequence>